<organism evidence="1 2">
    <name type="scientific">Shinella fusca</name>
    <dbReference type="NCBI Taxonomy" id="544480"/>
    <lineage>
        <taxon>Bacteria</taxon>
        <taxon>Pseudomonadati</taxon>
        <taxon>Pseudomonadota</taxon>
        <taxon>Alphaproteobacteria</taxon>
        <taxon>Hyphomicrobiales</taxon>
        <taxon>Rhizobiaceae</taxon>
        <taxon>Shinella</taxon>
    </lineage>
</organism>
<keyword evidence="2" id="KW-1185">Reference proteome</keyword>
<dbReference type="EMBL" id="JACHIK010000003">
    <property type="protein sequence ID" value="MBB5041905.1"/>
    <property type="molecule type" value="Genomic_DNA"/>
</dbReference>
<evidence type="ECO:0000313" key="2">
    <source>
        <dbReference type="Proteomes" id="UP000535406"/>
    </source>
</evidence>
<accession>A0A7W7YT57</accession>
<dbReference type="AlphaFoldDB" id="A0A7W7YT57"/>
<name>A0A7W7YT57_9HYPH</name>
<dbReference type="RefSeq" id="WP_184142007.1">
    <property type="nucleotide sequence ID" value="NZ_JACHIK010000003.1"/>
</dbReference>
<proteinExistence type="predicted"/>
<reference evidence="1 2" key="1">
    <citation type="submission" date="2020-08" db="EMBL/GenBank/DDBJ databases">
        <title>Genomic Encyclopedia of Type Strains, Phase IV (KMG-IV): sequencing the most valuable type-strain genomes for metagenomic binning, comparative biology and taxonomic classification.</title>
        <authorList>
            <person name="Goeker M."/>
        </authorList>
    </citation>
    <scope>NUCLEOTIDE SEQUENCE [LARGE SCALE GENOMIC DNA]</scope>
    <source>
        <strain evidence="1 2">DSM 21319</strain>
    </source>
</reference>
<dbReference type="Proteomes" id="UP000535406">
    <property type="component" value="Unassembled WGS sequence"/>
</dbReference>
<sequence length="62" mass="7123">MTWRDFYPEGSIVFIGRERYIATYNEHGLGLDLYCLKTGDRAMTIAPDFVPQVVTGIKYPHV</sequence>
<evidence type="ECO:0000313" key="1">
    <source>
        <dbReference type="EMBL" id="MBB5041905.1"/>
    </source>
</evidence>
<comment type="caution">
    <text evidence="1">The sequence shown here is derived from an EMBL/GenBank/DDBJ whole genome shotgun (WGS) entry which is preliminary data.</text>
</comment>
<gene>
    <name evidence="1" type="ORF">HNQ66_001288</name>
</gene>
<protein>
    <submittedName>
        <fullName evidence="1">Uncharacterized protein</fullName>
    </submittedName>
</protein>